<keyword evidence="2 5" id="KW-0812">Transmembrane</keyword>
<dbReference type="EMBL" id="OU893346">
    <property type="protein sequence ID" value="CAG9786208.1"/>
    <property type="molecule type" value="Genomic_DNA"/>
</dbReference>
<accession>A0A9N9WB79</accession>
<name>A0A9N9WB79_9NEOP</name>
<dbReference type="GO" id="GO:0016020">
    <property type="term" value="C:membrane"/>
    <property type="evidence" value="ECO:0007669"/>
    <property type="project" value="UniProtKB-SubCell"/>
</dbReference>
<keyword evidence="4 5" id="KW-0472">Membrane</keyword>
<gene>
    <name evidence="6" type="ORF">DIATSA_LOCUS4180</name>
</gene>
<evidence type="ECO:0000313" key="7">
    <source>
        <dbReference type="Proteomes" id="UP001153714"/>
    </source>
</evidence>
<reference evidence="6" key="1">
    <citation type="submission" date="2021-12" db="EMBL/GenBank/DDBJ databases">
        <authorList>
            <person name="King R."/>
        </authorList>
    </citation>
    <scope>NUCLEOTIDE SEQUENCE</scope>
</reference>
<evidence type="ECO:0000256" key="5">
    <source>
        <dbReference type="SAM" id="Phobius"/>
    </source>
</evidence>
<evidence type="ECO:0000256" key="1">
    <source>
        <dbReference type="ARBA" id="ARBA00004167"/>
    </source>
</evidence>
<evidence type="ECO:0000256" key="3">
    <source>
        <dbReference type="ARBA" id="ARBA00022989"/>
    </source>
</evidence>
<evidence type="ECO:0000256" key="2">
    <source>
        <dbReference type="ARBA" id="ARBA00022692"/>
    </source>
</evidence>
<comment type="subcellular location">
    <subcellularLocation>
        <location evidence="1">Membrane</location>
        <topology evidence="1">Single-pass membrane protein</topology>
    </subcellularLocation>
</comment>
<keyword evidence="7" id="KW-1185">Reference proteome</keyword>
<proteinExistence type="predicted"/>
<dbReference type="Proteomes" id="UP001153714">
    <property type="component" value="Chromosome 15"/>
</dbReference>
<sequence>MAIEKLAMCRVVVLVDRVDSNSSQLDSHNRIELTSTKSILPDSSIEVESSVFESKLTGIRVRESKAGIESDSSQTVLGTSLREILYIGVKVFCGEMKKYARNYLYDKLHRGGVLICIGLTLYGSVLLGDHFYKYFKYVRPQIEASKAAAEQELLAEGSSDKLLLKD</sequence>
<organism evidence="6 7">
    <name type="scientific">Diatraea saccharalis</name>
    <name type="common">sugarcane borer</name>
    <dbReference type="NCBI Taxonomy" id="40085"/>
    <lineage>
        <taxon>Eukaryota</taxon>
        <taxon>Metazoa</taxon>
        <taxon>Ecdysozoa</taxon>
        <taxon>Arthropoda</taxon>
        <taxon>Hexapoda</taxon>
        <taxon>Insecta</taxon>
        <taxon>Pterygota</taxon>
        <taxon>Neoptera</taxon>
        <taxon>Endopterygota</taxon>
        <taxon>Lepidoptera</taxon>
        <taxon>Glossata</taxon>
        <taxon>Ditrysia</taxon>
        <taxon>Pyraloidea</taxon>
        <taxon>Crambidae</taxon>
        <taxon>Crambinae</taxon>
        <taxon>Diatraea</taxon>
    </lineage>
</organism>
<keyword evidence="3 5" id="KW-1133">Transmembrane helix</keyword>
<dbReference type="Pfam" id="PF14880">
    <property type="entry name" value="COX14"/>
    <property type="match status" value="1"/>
</dbReference>
<dbReference type="OrthoDB" id="7961613at2759"/>
<evidence type="ECO:0000313" key="6">
    <source>
        <dbReference type="EMBL" id="CAG9786208.1"/>
    </source>
</evidence>
<feature type="transmembrane region" description="Helical" evidence="5">
    <location>
        <begin position="108"/>
        <end position="127"/>
    </location>
</feature>
<evidence type="ECO:0000256" key="4">
    <source>
        <dbReference type="ARBA" id="ARBA00023136"/>
    </source>
</evidence>
<dbReference type="InterPro" id="IPR029208">
    <property type="entry name" value="COX14"/>
</dbReference>
<reference evidence="6" key="2">
    <citation type="submission" date="2022-10" db="EMBL/GenBank/DDBJ databases">
        <authorList>
            <consortium name="ENA_rothamsted_submissions"/>
            <consortium name="culmorum"/>
            <person name="King R."/>
        </authorList>
    </citation>
    <scope>NUCLEOTIDE SEQUENCE</scope>
</reference>
<protein>
    <submittedName>
        <fullName evidence="6">Uncharacterized protein</fullName>
    </submittedName>
</protein>
<dbReference type="AlphaFoldDB" id="A0A9N9WB79"/>